<gene>
    <name evidence="1" type="ORF">G6F64_009366</name>
</gene>
<organism evidence="1 2">
    <name type="scientific">Rhizopus oryzae</name>
    <name type="common">Mucormycosis agent</name>
    <name type="synonym">Rhizopus arrhizus var. delemar</name>
    <dbReference type="NCBI Taxonomy" id="64495"/>
    <lineage>
        <taxon>Eukaryota</taxon>
        <taxon>Fungi</taxon>
        <taxon>Fungi incertae sedis</taxon>
        <taxon>Mucoromycota</taxon>
        <taxon>Mucoromycotina</taxon>
        <taxon>Mucoromycetes</taxon>
        <taxon>Mucorales</taxon>
        <taxon>Mucorineae</taxon>
        <taxon>Rhizopodaceae</taxon>
        <taxon>Rhizopus</taxon>
    </lineage>
</organism>
<accession>A0A9P6X344</accession>
<evidence type="ECO:0000313" key="2">
    <source>
        <dbReference type="Proteomes" id="UP000716291"/>
    </source>
</evidence>
<evidence type="ECO:0000313" key="1">
    <source>
        <dbReference type="EMBL" id="KAG1304252.1"/>
    </source>
</evidence>
<dbReference type="Proteomes" id="UP000716291">
    <property type="component" value="Unassembled WGS sequence"/>
</dbReference>
<dbReference type="Gene3D" id="3.60.10.10">
    <property type="entry name" value="Endonuclease/exonuclease/phosphatase"/>
    <property type="match status" value="1"/>
</dbReference>
<dbReference type="AlphaFoldDB" id="A0A9P6X344"/>
<dbReference type="InterPro" id="IPR036691">
    <property type="entry name" value="Endo/exonu/phosph_ase_sf"/>
</dbReference>
<name>A0A9P6X344_RHIOR</name>
<dbReference type="EMBL" id="JAANQT010001693">
    <property type="protein sequence ID" value="KAG1304252.1"/>
    <property type="molecule type" value="Genomic_DNA"/>
</dbReference>
<comment type="caution">
    <text evidence="1">The sequence shown here is derived from an EMBL/GenBank/DDBJ whole genome shotgun (WGS) entry which is preliminary data.</text>
</comment>
<sequence length="210" mass="23169">MPQPLSQHQPLTISTINCGSLCKTADLTVRNSFIRYLRSHSFDLIALQKTHASTLDIQDIFHSQFQASSSLWSVHCGLVCFSPDYVLSNSFISTCGRIITATVSHITDCFLPITVTVLYAPAARQGRMAFLRDLADNPSPFFSLNPTNHVVLGDWNYSYGDLSRSAPSSWLQFISQHLSIASRLLVVLTNTPFTVVLVALASTISLHPLI</sequence>
<dbReference type="SUPFAM" id="SSF56219">
    <property type="entry name" value="DNase I-like"/>
    <property type="match status" value="1"/>
</dbReference>
<proteinExistence type="predicted"/>
<keyword evidence="2" id="KW-1185">Reference proteome</keyword>
<reference evidence="1" key="1">
    <citation type="journal article" date="2020" name="Microb. Genom.">
        <title>Genetic diversity of clinical and environmental Mucorales isolates obtained from an investigation of mucormycosis cases among solid organ transplant recipients.</title>
        <authorList>
            <person name="Nguyen M.H."/>
            <person name="Kaul D."/>
            <person name="Muto C."/>
            <person name="Cheng S.J."/>
            <person name="Richter R.A."/>
            <person name="Bruno V.M."/>
            <person name="Liu G."/>
            <person name="Beyhan S."/>
            <person name="Sundermann A.J."/>
            <person name="Mounaud S."/>
            <person name="Pasculle A.W."/>
            <person name="Nierman W.C."/>
            <person name="Driscoll E."/>
            <person name="Cumbie R."/>
            <person name="Clancy C.J."/>
            <person name="Dupont C.L."/>
        </authorList>
    </citation>
    <scope>NUCLEOTIDE SEQUENCE</scope>
    <source>
        <strain evidence="1">GL11</strain>
    </source>
</reference>
<evidence type="ECO:0008006" key="3">
    <source>
        <dbReference type="Google" id="ProtNLM"/>
    </source>
</evidence>
<protein>
    <recommendedName>
        <fullName evidence="3">Endonuclease/exonuclease/phosphatase domain-containing protein</fullName>
    </recommendedName>
</protein>